<dbReference type="GO" id="GO:0008800">
    <property type="term" value="F:beta-lactamase activity"/>
    <property type="evidence" value="ECO:0007669"/>
    <property type="project" value="InterPro"/>
</dbReference>
<accession>A0A917IFT8</accession>
<dbReference type="PANTHER" id="PTHR35333:SF5">
    <property type="entry name" value="CONSERVED LIPOPROTEIN LPQF-RELATED"/>
    <property type="match status" value="1"/>
</dbReference>
<dbReference type="InterPro" id="IPR045155">
    <property type="entry name" value="Beta-lactam_cat"/>
</dbReference>
<dbReference type="GO" id="GO:0046677">
    <property type="term" value="P:response to antibiotic"/>
    <property type="evidence" value="ECO:0007669"/>
    <property type="project" value="InterPro"/>
</dbReference>
<gene>
    <name evidence="2" type="ORF">GCM10010921_20550</name>
</gene>
<organism evidence="2 3">
    <name type="scientific">Microbacterium album</name>
    <dbReference type="NCBI Taxonomy" id="2053191"/>
    <lineage>
        <taxon>Bacteria</taxon>
        <taxon>Bacillati</taxon>
        <taxon>Actinomycetota</taxon>
        <taxon>Actinomycetes</taxon>
        <taxon>Micrococcales</taxon>
        <taxon>Microbacteriaceae</taxon>
        <taxon>Microbacterium</taxon>
    </lineage>
</organism>
<dbReference type="RefSeq" id="WP_188756197.1">
    <property type="nucleotide sequence ID" value="NZ_BMJY01000008.1"/>
</dbReference>
<reference evidence="2" key="2">
    <citation type="submission" date="2020-09" db="EMBL/GenBank/DDBJ databases">
        <authorList>
            <person name="Sun Q."/>
            <person name="Zhou Y."/>
        </authorList>
    </citation>
    <scope>NUCLEOTIDE SEQUENCE</scope>
    <source>
        <strain evidence="2">CGMCC 1.15794</strain>
    </source>
</reference>
<evidence type="ECO:0000313" key="3">
    <source>
        <dbReference type="Proteomes" id="UP000657592"/>
    </source>
</evidence>
<evidence type="ECO:0000313" key="2">
    <source>
        <dbReference type="EMBL" id="GGH45276.1"/>
    </source>
</evidence>
<feature type="domain" description="Beta-lactamase class A catalytic" evidence="1">
    <location>
        <begin position="4"/>
        <end position="108"/>
    </location>
</feature>
<dbReference type="Pfam" id="PF13354">
    <property type="entry name" value="Beta-lactamase2"/>
    <property type="match status" value="1"/>
</dbReference>
<keyword evidence="3" id="KW-1185">Reference proteome</keyword>
<dbReference type="AlphaFoldDB" id="A0A917IFT8"/>
<evidence type="ECO:0000259" key="1">
    <source>
        <dbReference type="Pfam" id="PF13354"/>
    </source>
</evidence>
<dbReference type="InterPro" id="IPR000871">
    <property type="entry name" value="Beta-lactam_class-A"/>
</dbReference>
<dbReference type="Proteomes" id="UP000657592">
    <property type="component" value="Unassembled WGS sequence"/>
</dbReference>
<dbReference type="SUPFAM" id="SSF56601">
    <property type="entry name" value="beta-lactamase/transpeptidase-like"/>
    <property type="match status" value="1"/>
</dbReference>
<dbReference type="Gene3D" id="3.40.710.10">
    <property type="entry name" value="DD-peptidase/beta-lactamase superfamily"/>
    <property type="match status" value="1"/>
</dbReference>
<dbReference type="InterPro" id="IPR012338">
    <property type="entry name" value="Beta-lactam/transpept-like"/>
</dbReference>
<proteinExistence type="predicted"/>
<comment type="caution">
    <text evidence="2">The sequence shown here is derived from an EMBL/GenBank/DDBJ whole genome shotgun (WGS) entry which is preliminary data.</text>
</comment>
<dbReference type="EMBL" id="BMJY01000008">
    <property type="protein sequence ID" value="GGH45276.1"/>
    <property type="molecule type" value="Genomic_DNA"/>
</dbReference>
<sequence>MDPHAPAPLASAFKLYVLHAVADAVRAGELTWDDTVTVTDATRSLPSGELQDEPDGTRVTIREAAEKMIAISDNTAADMLIQHVSRERVEAAVAEAGHHDPGLMRPFLTTRELFQLGWGADRAPARAWREGDESERRSLLERIGELPLDVEAADVAGPAVWPDGIDWFASAADTAAVHHALHEMDDPTVRAILAENPGIRTDGAWQHVAFKGGSSLGVLTGSWLGEATDGTLLTVVVLMSSEDPADLASAQRDLVGLAEDAFRLASVRATAP</sequence>
<dbReference type="GO" id="GO:0030655">
    <property type="term" value="P:beta-lactam antibiotic catabolic process"/>
    <property type="evidence" value="ECO:0007669"/>
    <property type="project" value="InterPro"/>
</dbReference>
<dbReference type="Gene3D" id="1.10.8.620">
    <property type="entry name" value="ORF12 helical bundle domain-like"/>
    <property type="match status" value="1"/>
</dbReference>
<reference evidence="2" key="1">
    <citation type="journal article" date="2014" name="Int. J. Syst. Evol. Microbiol.">
        <title>Complete genome sequence of Corynebacterium casei LMG S-19264T (=DSM 44701T), isolated from a smear-ripened cheese.</title>
        <authorList>
            <consortium name="US DOE Joint Genome Institute (JGI-PGF)"/>
            <person name="Walter F."/>
            <person name="Albersmeier A."/>
            <person name="Kalinowski J."/>
            <person name="Ruckert C."/>
        </authorList>
    </citation>
    <scope>NUCLEOTIDE SEQUENCE</scope>
    <source>
        <strain evidence="2">CGMCC 1.15794</strain>
    </source>
</reference>
<protein>
    <recommendedName>
        <fullName evidence="1">Beta-lactamase class A catalytic domain-containing protein</fullName>
    </recommendedName>
</protein>
<name>A0A917IFT8_9MICO</name>
<dbReference type="PANTHER" id="PTHR35333">
    <property type="entry name" value="BETA-LACTAMASE"/>
    <property type="match status" value="1"/>
</dbReference>